<dbReference type="RefSeq" id="WP_170055289.1">
    <property type="nucleotide sequence ID" value="NZ_JABBKX010000006.1"/>
</dbReference>
<accession>A0A848EGF2</accession>
<dbReference type="Pfam" id="PF13489">
    <property type="entry name" value="Methyltransf_23"/>
    <property type="match status" value="1"/>
</dbReference>
<dbReference type="EMBL" id="JABBKX010000006">
    <property type="protein sequence ID" value="NMJ43066.1"/>
    <property type="molecule type" value="Genomic_DNA"/>
</dbReference>
<sequence>MDLLEQRILGEDIDRHWYYVSKRRALLAMIGDAAPRRILDIGAGSGFFSRALLRDTRAREAVCVDPNYPAEHDETEAGKPIAFRRAAPPGEADLMLLMDVLEHVDDDVGLLRSYVGDATSGTRVLITVPAFRFLWSGHDVFLGHRRRYTVAAIEDVARRAGLSVERGCYFFAAIFPIAAALRLPAAIRHAVTGAQPGPRSEMRRHGAVGNAILGSLSTAELPVFRRNRLFGLTAFVLARVP</sequence>
<dbReference type="InterPro" id="IPR029063">
    <property type="entry name" value="SAM-dependent_MTases_sf"/>
</dbReference>
<keyword evidence="1" id="KW-0808">Transferase</keyword>
<dbReference type="AlphaFoldDB" id="A0A848EGF2"/>
<organism evidence="1 2">
    <name type="scientific">Neoroseomonas marina</name>
    <dbReference type="NCBI Taxonomy" id="1232220"/>
    <lineage>
        <taxon>Bacteria</taxon>
        <taxon>Pseudomonadati</taxon>
        <taxon>Pseudomonadota</taxon>
        <taxon>Alphaproteobacteria</taxon>
        <taxon>Acetobacterales</taxon>
        <taxon>Acetobacteraceae</taxon>
        <taxon>Neoroseomonas</taxon>
    </lineage>
</organism>
<name>A0A848EGF2_9PROT</name>
<protein>
    <submittedName>
        <fullName evidence="1">Class I SAM-dependent methyltransferase</fullName>
    </submittedName>
</protein>
<dbReference type="GO" id="GO:0008168">
    <property type="term" value="F:methyltransferase activity"/>
    <property type="evidence" value="ECO:0007669"/>
    <property type="project" value="UniProtKB-KW"/>
</dbReference>
<dbReference type="GO" id="GO:0032259">
    <property type="term" value="P:methylation"/>
    <property type="evidence" value="ECO:0007669"/>
    <property type="project" value="UniProtKB-KW"/>
</dbReference>
<comment type="caution">
    <text evidence="1">The sequence shown here is derived from an EMBL/GenBank/DDBJ whole genome shotgun (WGS) entry which is preliminary data.</text>
</comment>
<evidence type="ECO:0000313" key="1">
    <source>
        <dbReference type="EMBL" id="NMJ43066.1"/>
    </source>
</evidence>
<evidence type="ECO:0000313" key="2">
    <source>
        <dbReference type="Proteomes" id="UP000548582"/>
    </source>
</evidence>
<proteinExistence type="predicted"/>
<dbReference type="SUPFAM" id="SSF53335">
    <property type="entry name" value="S-adenosyl-L-methionine-dependent methyltransferases"/>
    <property type="match status" value="1"/>
</dbReference>
<reference evidence="1 2" key="1">
    <citation type="submission" date="2020-03" db="EMBL/GenBank/DDBJ databases">
        <authorList>
            <person name="Sun Q."/>
        </authorList>
    </citation>
    <scope>NUCLEOTIDE SEQUENCE [LARGE SCALE GENOMIC DNA]</scope>
    <source>
        <strain evidence="1 2">JC162</strain>
    </source>
</reference>
<keyword evidence="1" id="KW-0489">Methyltransferase</keyword>
<dbReference type="Proteomes" id="UP000548582">
    <property type="component" value="Unassembled WGS sequence"/>
</dbReference>
<gene>
    <name evidence="1" type="ORF">GWK16_17590</name>
</gene>
<keyword evidence="2" id="KW-1185">Reference proteome</keyword>
<dbReference type="Gene3D" id="3.40.50.150">
    <property type="entry name" value="Vaccinia Virus protein VP39"/>
    <property type="match status" value="1"/>
</dbReference>